<protein>
    <submittedName>
        <fullName evidence="1">Uncharacterized protein</fullName>
    </submittedName>
</protein>
<reference evidence="1" key="1">
    <citation type="submission" date="2021-02" db="EMBL/GenBank/DDBJ databases">
        <authorList>
            <person name="Nowell W R."/>
        </authorList>
    </citation>
    <scope>NUCLEOTIDE SEQUENCE</scope>
</reference>
<name>A0A820J726_9BILA</name>
<feature type="non-terminal residue" evidence="1">
    <location>
        <position position="1"/>
    </location>
</feature>
<dbReference type="EMBL" id="CAJOAY010018606">
    <property type="protein sequence ID" value="CAF4322614.1"/>
    <property type="molecule type" value="Genomic_DNA"/>
</dbReference>
<evidence type="ECO:0000313" key="1">
    <source>
        <dbReference type="EMBL" id="CAF4322614.1"/>
    </source>
</evidence>
<dbReference type="AlphaFoldDB" id="A0A820J726"/>
<evidence type="ECO:0000313" key="2">
    <source>
        <dbReference type="Proteomes" id="UP000663881"/>
    </source>
</evidence>
<accession>A0A820J726</accession>
<organism evidence="1 2">
    <name type="scientific">Adineta steineri</name>
    <dbReference type="NCBI Taxonomy" id="433720"/>
    <lineage>
        <taxon>Eukaryota</taxon>
        <taxon>Metazoa</taxon>
        <taxon>Spiralia</taxon>
        <taxon>Gnathifera</taxon>
        <taxon>Rotifera</taxon>
        <taxon>Eurotatoria</taxon>
        <taxon>Bdelloidea</taxon>
        <taxon>Adinetida</taxon>
        <taxon>Adinetidae</taxon>
        <taxon>Adineta</taxon>
    </lineage>
</organism>
<sequence>NRVGDGNNDCYFGEDERFNACQLNDSNRFQCSLDQNKCLSLVAVGDGADSCPLGEDERFTYTQDWVILIPFPYLCNNEHNLGPHFGEWNDTDETNCDSWPCDNPYTHCNKYWSCQNGIDELNCPNSKCSLEEHECYNQQSELSYCISLHNMYDKYVNCCNQVYVEREIYFYNGTFDISENYFSWNDSEYITLDKVCRIDQHLQPSFITEDICFYPPENSFSPYGKTVKLIPNNEYLCQYISLDFGKYDDPLFKTLRLGYFPSLFDFDRIIQEYHD</sequence>
<feature type="non-terminal residue" evidence="1">
    <location>
        <position position="275"/>
    </location>
</feature>
<comment type="caution">
    <text evidence="1">The sequence shown here is derived from an EMBL/GenBank/DDBJ whole genome shotgun (WGS) entry which is preliminary data.</text>
</comment>
<gene>
    <name evidence="1" type="ORF">OKA104_LOCUS47331</name>
</gene>
<proteinExistence type="predicted"/>
<dbReference type="Proteomes" id="UP000663881">
    <property type="component" value="Unassembled WGS sequence"/>
</dbReference>